<feature type="compositionally biased region" description="Low complexity" evidence="1">
    <location>
        <begin position="41"/>
        <end position="58"/>
    </location>
</feature>
<proteinExistence type="predicted"/>
<evidence type="ECO:0000313" key="3">
    <source>
        <dbReference type="WBParaSite" id="ACRNAN_Path_313.g1211.t1"/>
    </source>
</evidence>
<dbReference type="WBParaSite" id="ACRNAN_Path_313.g1211.t1">
    <property type="protein sequence ID" value="ACRNAN_Path_313.g1211.t1"/>
    <property type="gene ID" value="ACRNAN_Path_313.g1211"/>
</dbReference>
<dbReference type="AlphaFoldDB" id="A0A914C517"/>
<feature type="region of interest" description="Disordered" evidence="1">
    <location>
        <begin position="37"/>
        <end position="67"/>
    </location>
</feature>
<reference evidence="3" key="1">
    <citation type="submission" date="2022-11" db="UniProtKB">
        <authorList>
            <consortium name="WormBaseParasite"/>
        </authorList>
    </citation>
    <scope>IDENTIFICATION</scope>
</reference>
<accession>A0A914C517</accession>
<protein>
    <submittedName>
        <fullName evidence="3">Uncharacterized protein</fullName>
    </submittedName>
</protein>
<evidence type="ECO:0000313" key="2">
    <source>
        <dbReference type="Proteomes" id="UP000887540"/>
    </source>
</evidence>
<organism evidence="2 3">
    <name type="scientific">Acrobeloides nanus</name>
    <dbReference type="NCBI Taxonomy" id="290746"/>
    <lineage>
        <taxon>Eukaryota</taxon>
        <taxon>Metazoa</taxon>
        <taxon>Ecdysozoa</taxon>
        <taxon>Nematoda</taxon>
        <taxon>Chromadorea</taxon>
        <taxon>Rhabditida</taxon>
        <taxon>Tylenchina</taxon>
        <taxon>Cephalobomorpha</taxon>
        <taxon>Cephaloboidea</taxon>
        <taxon>Cephalobidae</taxon>
        <taxon>Acrobeloides</taxon>
    </lineage>
</organism>
<evidence type="ECO:0000256" key="1">
    <source>
        <dbReference type="SAM" id="MobiDB-lite"/>
    </source>
</evidence>
<name>A0A914C517_9BILA</name>
<keyword evidence="2" id="KW-1185">Reference proteome</keyword>
<sequence length="153" mass="17932">MSTSNYNNSYHNNNNNNELLEYDRFATISEGNEEVMEVDQSRSNISTSVNSSSSNKNNKSIDERLIDLKDKKRQQKVNNLKRRSAILDEEIRWSQKINELHKKKDRDQLKAKKTIQKKQAHLRALNLKNKQVALKKKQLEAEQETESEDEDLT</sequence>
<dbReference type="Proteomes" id="UP000887540">
    <property type="component" value="Unplaced"/>
</dbReference>